<evidence type="ECO:0000256" key="1">
    <source>
        <dbReference type="SAM" id="MobiDB-lite"/>
    </source>
</evidence>
<reference evidence="2 3" key="1">
    <citation type="journal article" date="2018" name="Nat. Genet.">
        <title>Extensive intraspecific gene order and gene structural variations between Mo17 and other maize genomes.</title>
        <authorList>
            <person name="Sun S."/>
            <person name="Zhou Y."/>
            <person name="Chen J."/>
            <person name="Shi J."/>
            <person name="Zhao H."/>
            <person name="Zhao H."/>
            <person name="Song W."/>
            <person name="Zhang M."/>
            <person name="Cui Y."/>
            <person name="Dong X."/>
            <person name="Liu H."/>
            <person name="Ma X."/>
            <person name="Jiao Y."/>
            <person name="Wang B."/>
            <person name="Wei X."/>
            <person name="Stein J.C."/>
            <person name="Glaubitz J.C."/>
            <person name="Lu F."/>
            <person name="Yu G."/>
            <person name="Liang C."/>
            <person name="Fengler K."/>
            <person name="Li B."/>
            <person name="Rafalski A."/>
            <person name="Schnable P.S."/>
            <person name="Ware D.H."/>
            <person name="Buckler E.S."/>
            <person name="Lai J."/>
        </authorList>
    </citation>
    <scope>NUCLEOTIDE SEQUENCE [LARGE SCALE GENOMIC DNA]</scope>
    <source>
        <strain evidence="3">cv. Missouri 17</strain>
        <tissue evidence="2">Seedling</tissue>
    </source>
</reference>
<proteinExistence type="predicted"/>
<feature type="compositionally biased region" description="Gly residues" evidence="1">
    <location>
        <begin position="1"/>
        <end position="15"/>
    </location>
</feature>
<sequence length="23" mass="2360">MGMGYAGRGNSGRIGNGRLPLQP</sequence>
<dbReference type="Proteomes" id="UP000251960">
    <property type="component" value="Chromosome 2"/>
</dbReference>
<evidence type="ECO:0000313" key="2">
    <source>
        <dbReference type="EMBL" id="PWZ41007.1"/>
    </source>
</evidence>
<protein>
    <submittedName>
        <fullName evidence="2">Uncharacterized protein</fullName>
    </submittedName>
</protein>
<comment type="caution">
    <text evidence="2">The sequence shown here is derived from an EMBL/GenBank/DDBJ whole genome shotgun (WGS) entry which is preliminary data.</text>
</comment>
<dbReference type="AlphaFoldDB" id="A0A3L6G1Q2"/>
<gene>
    <name evidence="2" type="ORF">Zm00014a_004627</name>
</gene>
<accession>A0A3L6G1Q2</accession>
<evidence type="ECO:0000313" key="3">
    <source>
        <dbReference type="Proteomes" id="UP000251960"/>
    </source>
</evidence>
<organism evidence="2 3">
    <name type="scientific">Zea mays</name>
    <name type="common">Maize</name>
    <dbReference type="NCBI Taxonomy" id="4577"/>
    <lineage>
        <taxon>Eukaryota</taxon>
        <taxon>Viridiplantae</taxon>
        <taxon>Streptophyta</taxon>
        <taxon>Embryophyta</taxon>
        <taxon>Tracheophyta</taxon>
        <taxon>Spermatophyta</taxon>
        <taxon>Magnoliopsida</taxon>
        <taxon>Liliopsida</taxon>
        <taxon>Poales</taxon>
        <taxon>Poaceae</taxon>
        <taxon>PACMAD clade</taxon>
        <taxon>Panicoideae</taxon>
        <taxon>Andropogonodae</taxon>
        <taxon>Andropogoneae</taxon>
        <taxon>Tripsacinae</taxon>
        <taxon>Zea</taxon>
    </lineage>
</organism>
<dbReference type="EMBL" id="NCVQ01000003">
    <property type="protein sequence ID" value="PWZ41007.1"/>
    <property type="molecule type" value="Genomic_DNA"/>
</dbReference>
<feature type="region of interest" description="Disordered" evidence="1">
    <location>
        <begin position="1"/>
        <end position="23"/>
    </location>
</feature>
<name>A0A3L6G1Q2_MAIZE</name>